<dbReference type="GO" id="GO:0009431">
    <property type="term" value="C:bacterial-type flagellum basal body, MS ring"/>
    <property type="evidence" value="ECO:0007669"/>
    <property type="project" value="InterPro"/>
</dbReference>
<dbReference type="PANTHER" id="PTHR30046">
    <property type="entry name" value="FLAGELLAR M-RING PROTEIN"/>
    <property type="match status" value="1"/>
</dbReference>
<evidence type="ECO:0000256" key="2">
    <source>
        <dbReference type="ARBA" id="ARBA00004651"/>
    </source>
</evidence>
<feature type="region of interest" description="Disordered" evidence="9">
    <location>
        <begin position="291"/>
        <end position="370"/>
    </location>
</feature>
<evidence type="ECO:0000256" key="9">
    <source>
        <dbReference type="SAM" id="MobiDB-lite"/>
    </source>
</evidence>
<dbReference type="Gene3D" id="3.30.70.1530">
    <property type="entry name" value="Hypothetical protein rpa1041"/>
    <property type="match status" value="1"/>
</dbReference>
<dbReference type="Proteomes" id="UP000074072">
    <property type="component" value="Unassembled WGS sequence"/>
</dbReference>
<evidence type="ECO:0000256" key="10">
    <source>
        <dbReference type="SAM" id="Phobius"/>
    </source>
</evidence>
<dbReference type="NCBIfam" id="TIGR00206">
    <property type="entry name" value="fliF"/>
    <property type="match status" value="1"/>
</dbReference>
<feature type="domain" description="Flagellar M-ring C-terminal" evidence="12">
    <location>
        <begin position="270"/>
        <end position="444"/>
    </location>
</feature>
<dbReference type="Pfam" id="PF01514">
    <property type="entry name" value="YscJ_FliF"/>
    <property type="match status" value="1"/>
</dbReference>
<dbReference type="InterPro" id="IPR045851">
    <property type="entry name" value="AMP-bd_C_sf"/>
</dbReference>
<comment type="similarity">
    <text evidence="3">Belongs to the FliF family.</text>
</comment>
<keyword evidence="5 10" id="KW-0812">Transmembrane</keyword>
<feature type="compositionally biased region" description="Basic and acidic residues" evidence="9">
    <location>
        <begin position="293"/>
        <end position="305"/>
    </location>
</feature>
<dbReference type="GO" id="GO:0005886">
    <property type="term" value="C:plasma membrane"/>
    <property type="evidence" value="ECO:0007669"/>
    <property type="project" value="UniProtKB-SubCell"/>
</dbReference>
<dbReference type="RefSeq" id="WP_058733624.1">
    <property type="nucleotide sequence ID" value="NZ_LDTD01000072.1"/>
</dbReference>
<evidence type="ECO:0000256" key="7">
    <source>
        <dbReference type="ARBA" id="ARBA00023136"/>
    </source>
</evidence>
<name>A0A147J0K2_9SPHN</name>
<dbReference type="Gene3D" id="3.30.300.30">
    <property type="match status" value="1"/>
</dbReference>
<organism evidence="14 16">
    <name type="scientific">Sphingomonas sanguinis</name>
    <dbReference type="NCBI Taxonomy" id="33051"/>
    <lineage>
        <taxon>Bacteria</taxon>
        <taxon>Pseudomonadati</taxon>
        <taxon>Pseudomonadota</taxon>
        <taxon>Alphaproteobacteria</taxon>
        <taxon>Sphingomonadales</taxon>
        <taxon>Sphingomonadaceae</taxon>
        <taxon>Sphingomonas</taxon>
    </lineage>
</organism>
<evidence type="ECO:0000256" key="4">
    <source>
        <dbReference type="ARBA" id="ARBA00022475"/>
    </source>
</evidence>
<comment type="subcellular location">
    <subcellularLocation>
        <location evidence="1">Bacterial flagellum basal body</location>
    </subcellularLocation>
    <subcellularLocation>
        <location evidence="2">Cell membrane</location>
        <topology evidence="2">Multi-pass membrane protein</topology>
    </subcellularLocation>
</comment>
<evidence type="ECO:0000313" key="13">
    <source>
        <dbReference type="EMBL" id="KTT69315.1"/>
    </source>
</evidence>
<keyword evidence="8" id="KW-0975">Bacterial flagellum</keyword>
<dbReference type="PANTHER" id="PTHR30046:SF0">
    <property type="entry name" value="FLAGELLAR M-RING PROTEIN"/>
    <property type="match status" value="1"/>
</dbReference>
<evidence type="ECO:0000256" key="3">
    <source>
        <dbReference type="ARBA" id="ARBA00007971"/>
    </source>
</evidence>
<dbReference type="PIRSF" id="PIRSF004862">
    <property type="entry name" value="FliF"/>
    <property type="match status" value="1"/>
</dbReference>
<evidence type="ECO:0000256" key="1">
    <source>
        <dbReference type="ARBA" id="ARBA00004117"/>
    </source>
</evidence>
<dbReference type="EMBL" id="LDTE01000026">
    <property type="protein sequence ID" value="KTW01710.1"/>
    <property type="molecule type" value="Genomic_DNA"/>
</dbReference>
<feature type="transmembrane region" description="Helical" evidence="10">
    <location>
        <begin position="44"/>
        <end position="63"/>
    </location>
</feature>
<feature type="compositionally biased region" description="Polar residues" evidence="9">
    <location>
        <begin position="310"/>
        <end position="319"/>
    </location>
</feature>
<dbReference type="EMBL" id="LDTD01000072">
    <property type="protein sequence ID" value="KTT69315.1"/>
    <property type="molecule type" value="Genomic_DNA"/>
</dbReference>
<evidence type="ECO:0000256" key="5">
    <source>
        <dbReference type="ARBA" id="ARBA00022692"/>
    </source>
</evidence>
<gene>
    <name evidence="13" type="ORF">NS319_10780</name>
    <name evidence="14" type="ORF">SB4_05445</name>
</gene>
<evidence type="ECO:0000313" key="14">
    <source>
        <dbReference type="EMBL" id="KTW01710.1"/>
    </source>
</evidence>
<evidence type="ECO:0000259" key="12">
    <source>
        <dbReference type="Pfam" id="PF08345"/>
    </source>
</evidence>
<evidence type="ECO:0000256" key="8">
    <source>
        <dbReference type="ARBA" id="ARBA00023143"/>
    </source>
</evidence>
<dbReference type="InterPro" id="IPR043427">
    <property type="entry name" value="YscJ/FliF"/>
</dbReference>
<evidence type="ECO:0000313" key="16">
    <source>
        <dbReference type="Proteomes" id="UP000074072"/>
    </source>
</evidence>
<dbReference type="InterPro" id="IPR000067">
    <property type="entry name" value="FlgMring_FliF"/>
</dbReference>
<evidence type="ECO:0000259" key="11">
    <source>
        <dbReference type="Pfam" id="PF01514"/>
    </source>
</evidence>
<dbReference type="OrthoDB" id="9807026at2"/>
<keyword evidence="7 10" id="KW-0472">Membrane</keyword>
<dbReference type="InterPro" id="IPR006182">
    <property type="entry name" value="FliF_N_dom"/>
</dbReference>
<dbReference type="PRINTS" id="PR01009">
    <property type="entry name" value="FLGMRINGFLIF"/>
</dbReference>
<dbReference type="InterPro" id="IPR013556">
    <property type="entry name" value="Flag_M-ring_C"/>
</dbReference>
<proteinExistence type="inferred from homology"/>
<evidence type="ECO:0000256" key="6">
    <source>
        <dbReference type="ARBA" id="ARBA00022989"/>
    </source>
</evidence>
<dbReference type="Pfam" id="PF08345">
    <property type="entry name" value="YscJ_FliF_C"/>
    <property type="match status" value="1"/>
</dbReference>
<keyword evidence="14" id="KW-0969">Cilium</keyword>
<comment type="caution">
    <text evidence="14">The sequence shown here is derived from an EMBL/GenBank/DDBJ whole genome shotgun (WGS) entry which is preliminary data.</text>
</comment>
<dbReference type="GO" id="GO:0071973">
    <property type="term" value="P:bacterial-type flagellum-dependent cell motility"/>
    <property type="evidence" value="ECO:0007669"/>
    <property type="project" value="InterPro"/>
</dbReference>
<keyword evidence="14" id="KW-0282">Flagellum</keyword>
<feature type="domain" description="Flagellar M-ring N-terminal" evidence="11">
    <location>
        <begin position="64"/>
        <end position="238"/>
    </location>
</feature>
<protein>
    <submittedName>
        <fullName evidence="14">Flagellar M-ring protein FliF</fullName>
    </submittedName>
</protein>
<feature type="compositionally biased region" description="Low complexity" evidence="9">
    <location>
        <begin position="340"/>
        <end position="354"/>
    </location>
</feature>
<sequence length="617" mass="65248">MSTALTPASANPPAPALPPLPEKFANPLRQIKSVMAQPAVRRSAPMALLIGLIAAAALAWMALSSPPQKTLFENLSDADKQAVTSALSTANIKSKIDDGTGALTVNEEDYSRARMLLASQGLPKQAPGGYAILDQLPMGVSRAVEGERLRQARESELARSIQEIDAVAEARVHLATPDASPFIRDKSSPSASVVLKLNAGRSLSESQVQSIVNLVASSVPGMKPEDVTVVDQMGGLLSKKGADGASGDDRRIEFQRRLEEKYRTQLIQLLTPLVGAGNFTAEVQTEVNLDETSATRERYDKDGALRAETGNWTGNQKDPTTPGGIPGALSNTPPPASTLQQPQPANGANGAPPADGKPVAGGPGVNPEKQSDAFQRAYDLNKEVSVTRAAPGSIKRLTVAVLLRDPATGKRSQMEINQISDLVKSAVGFDQQRNDNVTVISRKFADAGVEEKRAWYDNSWMPVAARNATALVIALLVLLLGVRPLVKAMTKKKDEADTKALAMGAADGATGQPGQIITTADGSKMVVNPEGTAVPLDAAALAALTAAGIDVAKMNPALTQDGLEYMAQLRPVTLDDIEQSTHLNERIVKVRGFTRDNPARAALAIRDMIRTSEEEAA</sequence>
<evidence type="ECO:0000313" key="15">
    <source>
        <dbReference type="Proteomes" id="UP000072867"/>
    </source>
</evidence>
<dbReference type="STRING" id="33051.SB4_05445"/>
<keyword evidence="14" id="KW-0966">Cell projection</keyword>
<accession>A0A147J0K2</accession>
<dbReference type="Proteomes" id="UP000072867">
    <property type="component" value="Unassembled WGS sequence"/>
</dbReference>
<keyword evidence="4" id="KW-1003">Cell membrane</keyword>
<dbReference type="GO" id="GO:0003774">
    <property type="term" value="F:cytoskeletal motor activity"/>
    <property type="evidence" value="ECO:0007669"/>
    <property type="project" value="InterPro"/>
</dbReference>
<keyword evidence="6 10" id="KW-1133">Transmembrane helix</keyword>
<dbReference type="AlphaFoldDB" id="A0A147J0K2"/>
<dbReference type="PATRIC" id="fig|33051.3.peg.3352"/>
<reference evidence="15 16" key="1">
    <citation type="journal article" date="2016" name="Front. Microbiol.">
        <title>Genomic Resource of Rice Seed Associated Bacteria.</title>
        <authorList>
            <person name="Midha S."/>
            <person name="Bansal K."/>
            <person name="Sharma S."/>
            <person name="Kumar N."/>
            <person name="Patil P.P."/>
            <person name="Chaudhry V."/>
            <person name="Patil P.B."/>
        </authorList>
    </citation>
    <scope>NUCLEOTIDE SEQUENCE [LARGE SCALE GENOMIC DNA]</scope>
    <source>
        <strain evidence="13 15">NS319</strain>
        <strain evidence="14 16">SB4</strain>
    </source>
</reference>